<dbReference type="Proteomes" id="UP000663760">
    <property type="component" value="Chromosome 11"/>
</dbReference>
<accession>A0A7I8L5H7</accession>
<protein>
    <submittedName>
        <fullName evidence="2">Uncharacterized protein</fullName>
    </submittedName>
</protein>
<organism evidence="2 3">
    <name type="scientific">Spirodela intermedia</name>
    <name type="common">Intermediate duckweed</name>
    <dbReference type="NCBI Taxonomy" id="51605"/>
    <lineage>
        <taxon>Eukaryota</taxon>
        <taxon>Viridiplantae</taxon>
        <taxon>Streptophyta</taxon>
        <taxon>Embryophyta</taxon>
        <taxon>Tracheophyta</taxon>
        <taxon>Spermatophyta</taxon>
        <taxon>Magnoliopsida</taxon>
        <taxon>Liliopsida</taxon>
        <taxon>Araceae</taxon>
        <taxon>Lemnoideae</taxon>
        <taxon>Spirodela</taxon>
    </lineage>
</organism>
<name>A0A7I8L5H7_SPIIN</name>
<dbReference type="EMBL" id="LR746274">
    <property type="protein sequence ID" value="CAA7405200.1"/>
    <property type="molecule type" value="Genomic_DNA"/>
</dbReference>
<sequence>MGSKIYPWSRWGGAAAASPAVISLMPAAILAMTAALGADDREGLGRLVERGGGAATVGAPTATPSARYAALWRESRRRSRRRWGSPGRRRTAPPQPPEPAWRGRRRAGGAAAAWSLWRSYGRSEYCDRTQPSPIFPLFLGGGI</sequence>
<evidence type="ECO:0000256" key="1">
    <source>
        <dbReference type="SAM" id="MobiDB-lite"/>
    </source>
</evidence>
<evidence type="ECO:0000313" key="2">
    <source>
        <dbReference type="EMBL" id="CAA7405200.1"/>
    </source>
</evidence>
<reference evidence="2" key="1">
    <citation type="submission" date="2020-02" db="EMBL/GenBank/DDBJ databases">
        <authorList>
            <person name="Scholz U."/>
            <person name="Mascher M."/>
            <person name="Fiebig A."/>
        </authorList>
    </citation>
    <scope>NUCLEOTIDE SEQUENCE</scope>
</reference>
<feature type="compositionally biased region" description="Basic residues" evidence="1">
    <location>
        <begin position="75"/>
        <end position="91"/>
    </location>
</feature>
<keyword evidence="3" id="KW-1185">Reference proteome</keyword>
<gene>
    <name evidence="2" type="ORF">SI8410_11015878</name>
</gene>
<evidence type="ECO:0000313" key="3">
    <source>
        <dbReference type="Proteomes" id="UP000663760"/>
    </source>
</evidence>
<dbReference type="AlphaFoldDB" id="A0A7I8L5H7"/>
<proteinExistence type="predicted"/>
<feature type="region of interest" description="Disordered" evidence="1">
    <location>
        <begin position="72"/>
        <end position="106"/>
    </location>
</feature>